<dbReference type="InterPro" id="IPR005467">
    <property type="entry name" value="His_kinase_dom"/>
</dbReference>
<evidence type="ECO:0000256" key="4">
    <source>
        <dbReference type="PROSITE-ProRule" id="PRU00169"/>
    </source>
</evidence>
<proteinExistence type="predicted"/>
<dbReference type="EC" id="2.7.13.3" evidence="2"/>
<evidence type="ECO:0000256" key="2">
    <source>
        <dbReference type="ARBA" id="ARBA00012438"/>
    </source>
</evidence>
<protein>
    <recommendedName>
        <fullName evidence="2">histidine kinase</fullName>
        <ecNumber evidence="2">2.7.13.3</ecNumber>
    </recommendedName>
</protein>
<gene>
    <name evidence="7" type="ORF">HOP12_13235</name>
</gene>
<dbReference type="InterPro" id="IPR036890">
    <property type="entry name" value="HATPase_C_sf"/>
</dbReference>
<dbReference type="InterPro" id="IPR011006">
    <property type="entry name" value="CheY-like_superfamily"/>
</dbReference>
<evidence type="ECO:0000256" key="3">
    <source>
        <dbReference type="ARBA" id="ARBA00022553"/>
    </source>
</evidence>
<dbReference type="SMART" id="SM00387">
    <property type="entry name" value="HATPase_c"/>
    <property type="match status" value="1"/>
</dbReference>
<dbReference type="SUPFAM" id="SSF52172">
    <property type="entry name" value="CheY-like"/>
    <property type="match status" value="1"/>
</dbReference>
<evidence type="ECO:0000259" key="6">
    <source>
        <dbReference type="PROSITE" id="PS50110"/>
    </source>
</evidence>
<dbReference type="PANTHER" id="PTHR43547">
    <property type="entry name" value="TWO-COMPONENT HISTIDINE KINASE"/>
    <property type="match status" value="1"/>
</dbReference>
<dbReference type="InterPro" id="IPR004358">
    <property type="entry name" value="Sig_transdc_His_kin-like_C"/>
</dbReference>
<evidence type="ECO:0000256" key="1">
    <source>
        <dbReference type="ARBA" id="ARBA00000085"/>
    </source>
</evidence>
<feature type="domain" description="Histidine kinase" evidence="5">
    <location>
        <begin position="136"/>
        <end position="350"/>
    </location>
</feature>
<dbReference type="SMART" id="SM00388">
    <property type="entry name" value="HisKA"/>
    <property type="match status" value="1"/>
</dbReference>
<dbReference type="GO" id="GO:0000155">
    <property type="term" value="F:phosphorelay sensor kinase activity"/>
    <property type="evidence" value="ECO:0007669"/>
    <property type="project" value="InterPro"/>
</dbReference>
<dbReference type="InterPro" id="IPR036097">
    <property type="entry name" value="HisK_dim/P_sf"/>
</dbReference>
<dbReference type="SUPFAM" id="SSF47384">
    <property type="entry name" value="Homodimeric domain of signal transducing histidine kinase"/>
    <property type="match status" value="1"/>
</dbReference>
<accession>A0A849SSR4</accession>
<dbReference type="InterPro" id="IPR003594">
    <property type="entry name" value="HATPase_dom"/>
</dbReference>
<dbReference type="PANTHER" id="PTHR43547:SF2">
    <property type="entry name" value="HYBRID SIGNAL TRANSDUCTION HISTIDINE KINASE C"/>
    <property type="match status" value="1"/>
</dbReference>
<evidence type="ECO:0000313" key="7">
    <source>
        <dbReference type="EMBL" id="NOT35105.1"/>
    </source>
</evidence>
<dbReference type="Pfam" id="PF02518">
    <property type="entry name" value="HATPase_c"/>
    <property type="match status" value="1"/>
</dbReference>
<dbReference type="SUPFAM" id="SSF55874">
    <property type="entry name" value="ATPase domain of HSP90 chaperone/DNA topoisomerase II/histidine kinase"/>
    <property type="match status" value="1"/>
</dbReference>
<dbReference type="Pfam" id="PF00072">
    <property type="entry name" value="Response_reg"/>
    <property type="match status" value="1"/>
</dbReference>
<dbReference type="InterPro" id="IPR003661">
    <property type="entry name" value="HisK_dim/P_dom"/>
</dbReference>
<dbReference type="Proteomes" id="UP000580839">
    <property type="component" value="Unassembled WGS sequence"/>
</dbReference>
<evidence type="ECO:0000313" key="8">
    <source>
        <dbReference type="Proteomes" id="UP000580839"/>
    </source>
</evidence>
<dbReference type="PRINTS" id="PR00344">
    <property type="entry name" value="BCTRLSENSOR"/>
</dbReference>
<dbReference type="Gene3D" id="3.30.565.10">
    <property type="entry name" value="Histidine kinase-like ATPase, C-terminal domain"/>
    <property type="match status" value="1"/>
</dbReference>
<dbReference type="Pfam" id="PF00512">
    <property type="entry name" value="HisKA"/>
    <property type="match status" value="1"/>
</dbReference>
<dbReference type="PROSITE" id="PS50109">
    <property type="entry name" value="HIS_KIN"/>
    <property type="match status" value="1"/>
</dbReference>
<reference evidence="7 8" key="1">
    <citation type="submission" date="2020-04" db="EMBL/GenBank/DDBJ databases">
        <title>Metagenomic profiling of ammonia- and methane-oxidizing microorganisms in a Dutch drinking water treatment plant.</title>
        <authorList>
            <person name="Poghosyan L."/>
            <person name="Leucker S."/>
        </authorList>
    </citation>
    <scope>NUCLEOTIDE SEQUENCE [LARGE SCALE GENOMIC DNA]</scope>
    <source>
        <strain evidence="7">S-RSF-IL-03</strain>
    </source>
</reference>
<dbReference type="CDD" id="cd00075">
    <property type="entry name" value="HATPase"/>
    <property type="match status" value="1"/>
</dbReference>
<feature type="domain" description="Response regulatory" evidence="6">
    <location>
        <begin position="3"/>
        <end position="118"/>
    </location>
</feature>
<dbReference type="Gene3D" id="3.40.50.2300">
    <property type="match status" value="1"/>
</dbReference>
<sequence>MHRVLAVDDNSRNLAIVEKTLDGAFQLVTASSGEQALEIAPCFRPDLILLDIMMPGIDGYETCRRLRALPAVAAAKIIMVSARATTSDRLEGYAAGANDYVTKPFDSDELLAKLHVYLRLKSIEEIDQLKSDLLGLLSHETATPLTTILGPASILLEDPSLSPDHREFVKMIHHGGVRLQALVEKVAYLSQLKAGFIPREAQTLDAEVLANQVLKNSRRKTLREDVAVEVVMNATVRLEGDPQQLGVALGAVLDNALRLSPAGGVVRLELVETGPWSGFSVSDRGPGIGPEFIDFVFNEFVVEHLKHHSTGHGLSLATARVIVEQHGGSLTVESAPGHGATFRMLLPTNNARAIAA</sequence>
<name>A0A849SSR4_UNCEI</name>
<dbReference type="EMBL" id="JABFRW010000172">
    <property type="protein sequence ID" value="NOT35105.1"/>
    <property type="molecule type" value="Genomic_DNA"/>
</dbReference>
<organism evidence="7 8">
    <name type="scientific">Eiseniibacteriota bacterium</name>
    <dbReference type="NCBI Taxonomy" id="2212470"/>
    <lineage>
        <taxon>Bacteria</taxon>
        <taxon>Candidatus Eiseniibacteriota</taxon>
    </lineage>
</organism>
<dbReference type="SMART" id="SM00448">
    <property type="entry name" value="REC"/>
    <property type="match status" value="1"/>
</dbReference>
<keyword evidence="7" id="KW-0808">Transferase</keyword>
<dbReference type="InterPro" id="IPR001789">
    <property type="entry name" value="Sig_transdc_resp-reg_receiver"/>
</dbReference>
<dbReference type="AlphaFoldDB" id="A0A849SSR4"/>
<comment type="catalytic activity">
    <reaction evidence="1">
        <text>ATP + protein L-histidine = ADP + protein N-phospho-L-histidine.</text>
        <dbReference type="EC" id="2.7.13.3"/>
    </reaction>
</comment>
<keyword evidence="7" id="KW-0418">Kinase</keyword>
<dbReference type="PROSITE" id="PS50110">
    <property type="entry name" value="RESPONSE_REGULATORY"/>
    <property type="match status" value="1"/>
</dbReference>
<dbReference type="CDD" id="cd00082">
    <property type="entry name" value="HisKA"/>
    <property type="match status" value="1"/>
</dbReference>
<comment type="caution">
    <text evidence="7">The sequence shown here is derived from an EMBL/GenBank/DDBJ whole genome shotgun (WGS) entry which is preliminary data.</text>
</comment>
<keyword evidence="3 4" id="KW-0597">Phosphoprotein</keyword>
<feature type="modified residue" description="4-aspartylphosphate" evidence="4">
    <location>
        <position position="51"/>
    </location>
</feature>
<dbReference type="Gene3D" id="1.10.287.130">
    <property type="match status" value="1"/>
</dbReference>
<evidence type="ECO:0000259" key="5">
    <source>
        <dbReference type="PROSITE" id="PS50109"/>
    </source>
</evidence>